<evidence type="ECO:0000313" key="4">
    <source>
        <dbReference type="EMBL" id="KKQ98578.1"/>
    </source>
</evidence>
<evidence type="ECO:0000313" key="5">
    <source>
        <dbReference type="Proteomes" id="UP000034325"/>
    </source>
</evidence>
<evidence type="ECO:0000256" key="1">
    <source>
        <dbReference type="ARBA" id="ARBA00022553"/>
    </source>
</evidence>
<dbReference type="Pfam" id="PF00072">
    <property type="entry name" value="Response_reg"/>
    <property type="match status" value="1"/>
</dbReference>
<dbReference type="SMART" id="SM00448">
    <property type="entry name" value="REC"/>
    <property type="match status" value="1"/>
</dbReference>
<reference evidence="4 5" key="1">
    <citation type="journal article" date="2015" name="Nature">
        <title>rRNA introns, odd ribosomes, and small enigmatic genomes across a large radiation of phyla.</title>
        <authorList>
            <person name="Brown C.T."/>
            <person name="Hug L.A."/>
            <person name="Thomas B.C."/>
            <person name="Sharon I."/>
            <person name="Castelle C.J."/>
            <person name="Singh A."/>
            <person name="Wilkins M.J."/>
            <person name="Williams K.H."/>
            <person name="Banfield J.F."/>
        </authorList>
    </citation>
    <scope>NUCLEOTIDE SEQUENCE [LARGE SCALE GENOMIC DNA]</scope>
</reference>
<dbReference type="InterPro" id="IPR011006">
    <property type="entry name" value="CheY-like_superfamily"/>
</dbReference>
<comment type="caution">
    <text evidence="4">The sequence shown here is derived from an EMBL/GenBank/DDBJ whole genome shotgun (WGS) entry which is preliminary data.</text>
</comment>
<dbReference type="PANTHER" id="PTHR44591:SF3">
    <property type="entry name" value="RESPONSE REGULATORY DOMAIN-CONTAINING PROTEIN"/>
    <property type="match status" value="1"/>
</dbReference>
<dbReference type="Proteomes" id="UP000034325">
    <property type="component" value="Unassembled WGS sequence"/>
</dbReference>
<feature type="modified residue" description="4-aspartylphosphate" evidence="2">
    <location>
        <position position="56"/>
    </location>
</feature>
<dbReference type="PROSITE" id="PS50110">
    <property type="entry name" value="RESPONSE_REGULATORY"/>
    <property type="match status" value="1"/>
</dbReference>
<dbReference type="InterPro" id="IPR001789">
    <property type="entry name" value="Sig_transdc_resp-reg_receiver"/>
</dbReference>
<dbReference type="InterPro" id="IPR050595">
    <property type="entry name" value="Bact_response_regulator"/>
</dbReference>
<gene>
    <name evidence="4" type="ORF">UT23_C0002G0078</name>
</gene>
<dbReference type="AlphaFoldDB" id="A0A0G0M2Z8"/>
<evidence type="ECO:0000259" key="3">
    <source>
        <dbReference type="PROSITE" id="PS50110"/>
    </source>
</evidence>
<dbReference type="EMBL" id="LBWA01000002">
    <property type="protein sequence ID" value="KKQ98578.1"/>
    <property type="molecule type" value="Genomic_DNA"/>
</dbReference>
<dbReference type="Gene3D" id="3.40.50.2300">
    <property type="match status" value="1"/>
</dbReference>
<name>A0A0G0M2Z8_9BACT</name>
<accession>A0A0G0M2Z8</accession>
<dbReference type="PANTHER" id="PTHR44591">
    <property type="entry name" value="STRESS RESPONSE REGULATOR PROTEIN 1"/>
    <property type="match status" value="1"/>
</dbReference>
<protein>
    <submittedName>
        <fullName evidence="4">Two-component system response regulator</fullName>
    </submittedName>
</protein>
<keyword evidence="1 2" id="KW-0597">Phosphoprotein</keyword>
<dbReference type="SUPFAM" id="SSF52172">
    <property type="entry name" value="CheY-like"/>
    <property type="match status" value="1"/>
</dbReference>
<evidence type="ECO:0000256" key="2">
    <source>
        <dbReference type="PROSITE-ProRule" id="PRU00169"/>
    </source>
</evidence>
<proteinExistence type="predicted"/>
<dbReference type="CDD" id="cd17574">
    <property type="entry name" value="REC_OmpR"/>
    <property type="match status" value="1"/>
</dbReference>
<dbReference type="GO" id="GO:0000160">
    <property type="term" value="P:phosphorelay signal transduction system"/>
    <property type="evidence" value="ECO:0007669"/>
    <property type="project" value="InterPro"/>
</dbReference>
<feature type="domain" description="Response regulatory" evidence="3">
    <location>
        <begin position="7"/>
        <end position="123"/>
    </location>
</feature>
<sequence>MSDKKTIVLLVEDERLLSKAIKRKLEKGGFEVLEAFDGGEGLAAALEKHPNLVLLDIVLPVMDGVTLLDRLREDEWGKNVPVIILSNLSDASTIEESKDKGVNSYLVKTDWKLDEVVAKVRETLKNS</sequence>
<organism evidence="4 5">
    <name type="scientific">Candidatus Woesebacteria bacterium GW2011_GWA1_39_12</name>
    <dbReference type="NCBI Taxonomy" id="1618549"/>
    <lineage>
        <taxon>Bacteria</taxon>
        <taxon>Candidatus Woeseibacteriota</taxon>
    </lineage>
</organism>